<gene>
    <name evidence="1" type="ORF">ABR189_29700</name>
</gene>
<organism evidence="1 2">
    <name type="scientific">Chitinophaga defluvii</name>
    <dbReference type="NCBI Taxonomy" id="3163343"/>
    <lineage>
        <taxon>Bacteria</taxon>
        <taxon>Pseudomonadati</taxon>
        <taxon>Bacteroidota</taxon>
        <taxon>Chitinophagia</taxon>
        <taxon>Chitinophagales</taxon>
        <taxon>Chitinophagaceae</taxon>
        <taxon>Chitinophaga</taxon>
    </lineage>
</organism>
<evidence type="ECO:0000313" key="2">
    <source>
        <dbReference type="Proteomes" id="UP001549749"/>
    </source>
</evidence>
<keyword evidence="2" id="KW-1185">Reference proteome</keyword>
<dbReference type="Pfam" id="PF05988">
    <property type="entry name" value="DUF899"/>
    <property type="match status" value="1"/>
</dbReference>
<dbReference type="InterPro" id="IPR010296">
    <property type="entry name" value="DUF899_thioredox"/>
</dbReference>
<dbReference type="SUPFAM" id="SSF52833">
    <property type="entry name" value="Thioredoxin-like"/>
    <property type="match status" value="1"/>
</dbReference>
<accession>A0ABV2TEY0</accession>
<protein>
    <submittedName>
        <fullName evidence="1">Thioredoxin family protein</fullName>
    </submittedName>
</protein>
<dbReference type="EMBL" id="JBEXAC010000004">
    <property type="protein sequence ID" value="MET7001594.1"/>
    <property type="molecule type" value="Genomic_DNA"/>
</dbReference>
<dbReference type="Proteomes" id="UP001549749">
    <property type="component" value="Unassembled WGS sequence"/>
</dbReference>
<dbReference type="InterPro" id="IPR036249">
    <property type="entry name" value="Thioredoxin-like_sf"/>
</dbReference>
<reference evidence="1 2" key="1">
    <citation type="submission" date="2024-06" db="EMBL/GenBank/DDBJ databases">
        <title>Chitinophaga defluvii sp. nov., isolated from municipal sewage.</title>
        <authorList>
            <person name="Zhang L."/>
        </authorList>
    </citation>
    <scope>NUCLEOTIDE SEQUENCE [LARGE SCALE GENOMIC DNA]</scope>
    <source>
        <strain evidence="1 2">H8</strain>
    </source>
</reference>
<comment type="caution">
    <text evidence="1">The sequence shown here is derived from an EMBL/GenBank/DDBJ whole genome shotgun (WGS) entry which is preliminary data.</text>
</comment>
<name>A0ABV2TEY0_9BACT</name>
<proteinExistence type="predicted"/>
<dbReference type="RefSeq" id="WP_354664168.1">
    <property type="nucleotide sequence ID" value="NZ_JBEXAC010000004.1"/>
</dbReference>
<sequence length="288" mass="33504">MNPNESTGFRGEASYREMDDNRRPSWIVSPDEWMDARLKLLIKERTLTRLRNEVNQQRMDMPWEIVDKSYVFEGPDGKVSLADLFEGRSQLIIQHFMFGPGWKEGCVGCSFTSDHIDGALVHLEHHDVSLVVVSRAPFPELDAFKKRMGWQFRWVSAYNNDFNYDYHVSFRQEEIASGKVFYNYGLRDYKELQCEEMSGHNVFYKDEAGNIFHTYSSYGNADEVLIGTYNYLDYTPKGRNENGPSKNLTDWVRHHDKYDDDGFVDTTGRYRAGKKPRTCCSEGEGKQS</sequence>
<evidence type="ECO:0000313" key="1">
    <source>
        <dbReference type="EMBL" id="MET7001594.1"/>
    </source>
</evidence>